<dbReference type="AlphaFoldDB" id="A0A8X8GJM7"/>
<reference evidence="1" key="1">
    <citation type="submission" date="2021-07" db="EMBL/GenBank/DDBJ databases">
        <authorList>
            <person name="Fernandez M."/>
            <person name="Pereira P."/>
            <person name="Torres Tejerizo G.A."/>
            <person name="Gonzalez P."/>
            <person name="Agostini E."/>
        </authorList>
    </citation>
    <scope>NUCLEOTIDE SEQUENCE</scope>
    <source>
        <strain evidence="1">SFC 500-1A</strain>
    </source>
</reference>
<protein>
    <submittedName>
        <fullName evidence="1">Uncharacterized protein</fullName>
    </submittedName>
</protein>
<evidence type="ECO:0000313" key="1">
    <source>
        <dbReference type="EMBL" id="MCF0264013.1"/>
    </source>
</evidence>
<sequence length="146" mass="15915">MKIGENIKTLFCIISTVNLIACTAGLRPDNSDKYAFDDKMIKILGPDVKIRNAINKSQTQISNVEVSKDSKKLDEIIKILKQDGWVLKGQGKGVDTYCLGRNNRINIVTANSGPVIDYQGSVLTPGNFSVNGVAFMYLISGVDSCN</sequence>
<comment type="caution">
    <text evidence="1">The sequence shown here is derived from an EMBL/GenBank/DDBJ whole genome shotgun (WGS) entry which is preliminary data.</text>
</comment>
<evidence type="ECO:0000313" key="2">
    <source>
        <dbReference type="Proteomes" id="UP000887320"/>
    </source>
</evidence>
<dbReference type="EMBL" id="JAHWXT010000001">
    <property type="protein sequence ID" value="MCF0264013.1"/>
    <property type="molecule type" value="Genomic_DNA"/>
</dbReference>
<dbReference type="Proteomes" id="UP000887320">
    <property type="component" value="Unassembled WGS sequence"/>
</dbReference>
<proteinExistence type="predicted"/>
<accession>A0A8X8GJM7</accession>
<gene>
    <name evidence="1" type="ORF">KW868_05950</name>
</gene>
<organism evidence="1 2">
    <name type="scientific">Acinetobacter guillouiae</name>
    <name type="common">Acinetobacter genomosp. 11</name>
    <dbReference type="NCBI Taxonomy" id="106649"/>
    <lineage>
        <taxon>Bacteria</taxon>
        <taxon>Pseudomonadati</taxon>
        <taxon>Pseudomonadota</taxon>
        <taxon>Gammaproteobacteria</taxon>
        <taxon>Moraxellales</taxon>
        <taxon>Moraxellaceae</taxon>
        <taxon>Acinetobacter</taxon>
    </lineage>
</organism>
<name>A0A8X8GJM7_ACIGI</name>
<dbReference type="RefSeq" id="WP_151958181.1">
    <property type="nucleotide sequence ID" value="NZ_BKVV01000210.1"/>
</dbReference>